<accession>A0A1M6JJC0</accession>
<dbReference type="PANTHER" id="PTHR35005:SF1">
    <property type="entry name" value="2-AMINO-5-FORMYLAMINO-6-RIBOSYLAMINOPYRIMIDIN-4(3H)-ONE 5'-MONOPHOSPHATE DEFORMYLASE"/>
    <property type="match status" value="1"/>
</dbReference>
<dbReference type="InterPro" id="IPR024087">
    <property type="entry name" value="Creatininase-like_sf"/>
</dbReference>
<dbReference type="GO" id="GO:0009231">
    <property type="term" value="P:riboflavin biosynthetic process"/>
    <property type="evidence" value="ECO:0007669"/>
    <property type="project" value="TreeGrafter"/>
</dbReference>
<dbReference type="Gene3D" id="3.40.50.10310">
    <property type="entry name" value="Creatininase"/>
    <property type="match status" value="1"/>
</dbReference>
<dbReference type="GO" id="GO:0046872">
    <property type="term" value="F:metal ion binding"/>
    <property type="evidence" value="ECO:0007669"/>
    <property type="project" value="UniProtKB-KW"/>
</dbReference>
<evidence type="ECO:0000256" key="5">
    <source>
        <dbReference type="ARBA" id="ARBA00024029"/>
    </source>
</evidence>
<dbReference type="EMBL" id="FRAG01000001">
    <property type="protein sequence ID" value="SHJ46799.1"/>
    <property type="molecule type" value="Genomic_DNA"/>
</dbReference>
<organism evidence="7 8">
    <name type="scientific">Paramaledivibacter caminithermalis (strain DSM 15212 / CIP 107654 / DViRD3)</name>
    <name type="common">Clostridium caminithermale</name>
    <dbReference type="NCBI Taxonomy" id="1121301"/>
    <lineage>
        <taxon>Bacteria</taxon>
        <taxon>Bacillati</taxon>
        <taxon>Bacillota</taxon>
        <taxon>Clostridia</taxon>
        <taxon>Peptostreptococcales</taxon>
        <taxon>Caminicellaceae</taxon>
        <taxon>Paramaledivibacter</taxon>
    </lineage>
</organism>
<dbReference type="OrthoDB" id="9801445at2"/>
<dbReference type="RefSeq" id="WP_073146220.1">
    <property type="nucleotide sequence ID" value="NZ_FRAG01000001.1"/>
</dbReference>
<keyword evidence="4" id="KW-0862">Zinc</keyword>
<dbReference type="SUPFAM" id="SSF102215">
    <property type="entry name" value="Creatininase"/>
    <property type="match status" value="1"/>
</dbReference>
<evidence type="ECO:0000256" key="1">
    <source>
        <dbReference type="ARBA" id="ARBA00001947"/>
    </source>
</evidence>
<evidence type="ECO:0000256" key="4">
    <source>
        <dbReference type="ARBA" id="ARBA00022833"/>
    </source>
</evidence>
<dbReference type="InterPro" id="IPR003785">
    <property type="entry name" value="Creatininase/forma_Hydrolase"/>
</dbReference>
<dbReference type="AlphaFoldDB" id="A0A1M6JJC0"/>
<comment type="similarity">
    <text evidence="5">Belongs to the creatininase superfamily.</text>
</comment>
<dbReference type="PANTHER" id="PTHR35005">
    <property type="entry name" value="3-DEHYDRO-SCYLLO-INOSOSE HYDROLASE"/>
    <property type="match status" value="1"/>
</dbReference>
<evidence type="ECO:0000256" key="6">
    <source>
        <dbReference type="SAM" id="Phobius"/>
    </source>
</evidence>
<proteinExistence type="inferred from homology"/>
<feature type="transmembrane region" description="Helical" evidence="6">
    <location>
        <begin position="282"/>
        <end position="300"/>
    </location>
</feature>
<dbReference type="GO" id="GO:0016811">
    <property type="term" value="F:hydrolase activity, acting on carbon-nitrogen (but not peptide) bonds, in linear amides"/>
    <property type="evidence" value="ECO:0007669"/>
    <property type="project" value="TreeGrafter"/>
</dbReference>
<reference evidence="7 8" key="1">
    <citation type="submission" date="2016-11" db="EMBL/GenBank/DDBJ databases">
        <authorList>
            <person name="Jaros S."/>
            <person name="Januszkiewicz K."/>
            <person name="Wedrychowicz H."/>
        </authorList>
    </citation>
    <scope>NUCLEOTIDE SEQUENCE [LARGE SCALE GENOMIC DNA]</scope>
    <source>
        <strain evidence="7 8">DSM 15212</strain>
    </source>
</reference>
<keyword evidence="8" id="KW-1185">Reference proteome</keyword>
<gene>
    <name evidence="7" type="ORF">SAMN02745912_00003</name>
</gene>
<keyword evidence="6" id="KW-0472">Membrane</keyword>
<name>A0A1M6JJC0_PARC5</name>
<keyword evidence="6" id="KW-1133">Transmembrane helix</keyword>
<evidence type="ECO:0000256" key="3">
    <source>
        <dbReference type="ARBA" id="ARBA00022801"/>
    </source>
</evidence>
<dbReference type="Pfam" id="PF02633">
    <property type="entry name" value="Creatininase"/>
    <property type="match status" value="1"/>
</dbReference>
<keyword evidence="2" id="KW-0479">Metal-binding</keyword>
<protein>
    <submittedName>
        <fullName evidence="7">Creatinine amidohydrolase</fullName>
    </submittedName>
</protein>
<sequence>MSNAKNIMELTWKEIESLDKSKTALFVTFAPIEEHGHHMGLGVDIYEGVFWQNETIHKLMESFTEYNFLKMPFFPIAYGNIEGFLGNLYFKQSTLKQVTYELLENVVNWGINKIIIIASHGDPKHQIAIEEACDKINKKYGVKAFSPMGSFFSYKELKIDLDFPDKLKQQIEKYKNDYHAGWIETSQMININSSVVKDNYNQLPDIYVNQKEMISSKKVAKKIRGYGHIGYPKAANKELGELLNNNVIEFLTKTIGLFLKNEDISKYQHHFLYRIPFLRTNFVRKVGCILLIIVLGLYFSKNNIL</sequence>
<evidence type="ECO:0000313" key="7">
    <source>
        <dbReference type="EMBL" id="SHJ46799.1"/>
    </source>
</evidence>
<dbReference type="STRING" id="1121301.SAMN02745912_00003"/>
<evidence type="ECO:0000256" key="2">
    <source>
        <dbReference type="ARBA" id="ARBA00022723"/>
    </source>
</evidence>
<evidence type="ECO:0000313" key="8">
    <source>
        <dbReference type="Proteomes" id="UP000184465"/>
    </source>
</evidence>
<dbReference type="Proteomes" id="UP000184465">
    <property type="component" value="Unassembled WGS sequence"/>
</dbReference>
<comment type="cofactor">
    <cofactor evidence="1">
        <name>Zn(2+)</name>
        <dbReference type="ChEBI" id="CHEBI:29105"/>
    </cofactor>
</comment>
<keyword evidence="3 7" id="KW-0378">Hydrolase</keyword>
<keyword evidence="6" id="KW-0812">Transmembrane</keyword>